<evidence type="ECO:0000313" key="7">
    <source>
        <dbReference type="EMBL" id="RGV58244.1"/>
    </source>
</evidence>
<evidence type="ECO:0000256" key="2">
    <source>
        <dbReference type="ARBA" id="ARBA00022692"/>
    </source>
</evidence>
<protein>
    <submittedName>
        <fullName evidence="7">RDD family protein</fullName>
    </submittedName>
</protein>
<evidence type="ECO:0000256" key="3">
    <source>
        <dbReference type="ARBA" id="ARBA00022989"/>
    </source>
</evidence>
<feature type="transmembrane region" description="Helical" evidence="5">
    <location>
        <begin position="117"/>
        <end position="135"/>
    </location>
</feature>
<dbReference type="EMBL" id="QRZF01000001">
    <property type="protein sequence ID" value="RGV58244.1"/>
    <property type="molecule type" value="Genomic_DNA"/>
</dbReference>
<feature type="transmembrane region" description="Helical" evidence="5">
    <location>
        <begin position="164"/>
        <end position="181"/>
    </location>
</feature>
<keyword evidence="3 5" id="KW-1133">Transmembrane helix</keyword>
<dbReference type="GO" id="GO:0016020">
    <property type="term" value="C:membrane"/>
    <property type="evidence" value="ECO:0007669"/>
    <property type="project" value="UniProtKB-SubCell"/>
</dbReference>
<gene>
    <name evidence="7" type="ORF">DWW10_01010</name>
</gene>
<dbReference type="Proteomes" id="UP000283850">
    <property type="component" value="Unassembled WGS sequence"/>
</dbReference>
<dbReference type="InterPro" id="IPR010432">
    <property type="entry name" value="RDD"/>
</dbReference>
<evidence type="ECO:0000256" key="4">
    <source>
        <dbReference type="ARBA" id="ARBA00023136"/>
    </source>
</evidence>
<feature type="domain" description="RDD" evidence="6">
    <location>
        <begin position="5"/>
        <end position="139"/>
    </location>
</feature>
<dbReference type="AlphaFoldDB" id="A0A412YLI9"/>
<comment type="caution">
    <text evidence="7">The sequence shown here is derived from an EMBL/GenBank/DDBJ whole genome shotgun (WGS) entry which is preliminary data.</text>
</comment>
<proteinExistence type="predicted"/>
<organism evidence="7 8">
    <name type="scientific">Bacteroides intestinalis</name>
    <dbReference type="NCBI Taxonomy" id="329854"/>
    <lineage>
        <taxon>Bacteria</taxon>
        <taxon>Pseudomonadati</taxon>
        <taxon>Bacteroidota</taxon>
        <taxon>Bacteroidia</taxon>
        <taxon>Bacteroidales</taxon>
        <taxon>Bacteroidaceae</taxon>
        <taxon>Bacteroides</taxon>
    </lineage>
</organism>
<evidence type="ECO:0000256" key="1">
    <source>
        <dbReference type="ARBA" id="ARBA00004141"/>
    </source>
</evidence>
<name>A0A412YLI9_9BACE</name>
<keyword evidence="2 5" id="KW-0812">Transmembrane</keyword>
<comment type="subcellular location">
    <subcellularLocation>
        <location evidence="1">Membrane</location>
        <topology evidence="1">Multi-pass membrane protein</topology>
    </subcellularLocation>
</comment>
<evidence type="ECO:0000256" key="5">
    <source>
        <dbReference type="SAM" id="Phobius"/>
    </source>
</evidence>
<evidence type="ECO:0000259" key="6">
    <source>
        <dbReference type="Pfam" id="PF06271"/>
    </source>
</evidence>
<dbReference type="Pfam" id="PF06271">
    <property type="entry name" value="RDD"/>
    <property type="match status" value="1"/>
</dbReference>
<evidence type="ECO:0000313" key="8">
    <source>
        <dbReference type="Proteomes" id="UP000283850"/>
    </source>
</evidence>
<keyword evidence="4 5" id="KW-0472">Membrane</keyword>
<accession>A0A412YLI9</accession>
<sequence length="570" mass="66564">MKHLSFFQRCAAFLIDCTVAVFIFNIVAWVISYFYFVPFLPGFFIIWLLYYVISFCICGQTFGLAFFNGRMVSSAGGSPSWLRILFREGFTSFPAVVLWLACFSNFSPIYIWELDKLYLKFFKLLFLIVICILATRKQRVFKISIIKDETAIPIVRLLLYKKRIIGSYLILIVVATAVRLTNTVATNTPDFYNNEQMFVTPRPTSHSVKKYVDYLQQNRQDINNYVLELFKTYDHVILCERIHPEMTQYDMIYNLVTDERFVDNVGTLFTEIGSAESRDAYKTFVDTSFSNDTIVEKELAAFMMENQTVDLLWTRTNWFNFLKKMYYFNHDKDNPVNIFFTDKDWIDKSLIYTRDSLMAESIISTIKSDSLKKSLTIMNYRHAYLTPGNCGYYLEQAYPGKVANVMINTASAFYGFGMMFPIQHGKWDVAFEQMPEEGFAFNFDGSPFGKDRFDHFLYWSPLNKKHYQDMFTGLIYYQPLSKHYASNGFNYMFDSENLKKLADRALLLGDNIENLNYLKSGLSIGRGKQMYFMPNSLDNIGYFLSCLLAIFILCGMSVTYFYQKKKTANY</sequence>
<dbReference type="RefSeq" id="WP_022394285.1">
    <property type="nucleotide sequence ID" value="NZ_QRZF01000001.1"/>
</dbReference>
<feature type="transmembrane region" description="Helical" evidence="5">
    <location>
        <begin position="42"/>
        <end position="68"/>
    </location>
</feature>
<reference evidence="7 8" key="1">
    <citation type="submission" date="2018-08" db="EMBL/GenBank/DDBJ databases">
        <title>A genome reference for cultivated species of the human gut microbiota.</title>
        <authorList>
            <person name="Zou Y."/>
            <person name="Xue W."/>
            <person name="Luo G."/>
        </authorList>
    </citation>
    <scope>NUCLEOTIDE SEQUENCE [LARGE SCALE GENOMIC DNA]</scope>
    <source>
        <strain evidence="7 8">AF14-32</strain>
    </source>
</reference>
<feature type="transmembrane region" description="Helical" evidence="5">
    <location>
        <begin position="540"/>
        <end position="562"/>
    </location>
</feature>
<feature type="transmembrane region" description="Helical" evidence="5">
    <location>
        <begin position="89"/>
        <end position="111"/>
    </location>
</feature>
<feature type="transmembrane region" description="Helical" evidence="5">
    <location>
        <begin position="12"/>
        <end position="36"/>
    </location>
</feature>